<dbReference type="AlphaFoldDB" id="A0A0F9DZY0"/>
<gene>
    <name evidence="2" type="ORF">LCGC14_2485650</name>
</gene>
<keyword evidence="1" id="KW-1133">Transmembrane helix</keyword>
<evidence type="ECO:0000313" key="2">
    <source>
        <dbReference type="EMBL" id="KKL17428.1"/>
    </source>
</evidence>
<keyword evidence="1" id="KW-0472">Membrane</keyword>
<proteinExistence type="predicted"/>
<organism evidence="2">
    <name type="scientific">marine sediment metagenome</name>
    <dbReference type="NCBI Taxonomy" id="412755"/>
    <lineage>
        <taxon>unclassified sequences</taxon>
        <taxon>metagenomes</taxon>
        <taxon>ecological metagenomes</taxon>
    </lineage>
</organism>
<dbReference type="EMBL" id="LAZR01039262">
    <property type="protein sequence ID" value="KKL17428.1"/>
    <property type="molecule type" value="Genomic_DNA"/>
</dbReference>
<keyword evidence="1" id="KW-0812">Transmembrane</keyword>
<name>A0A0F9DZY0_9ZZZZ</name>
<comment type="caution">
    <text evidence="2">The sequence shown here is derived from an EMBL/GenBank/DDBJ whole genome shotgun (WGS) entry which is preliminary data.</text>
</comment>
<protein>
    <submittedName>
        <fullName evidence="2">Uncharacterized protein</fullName>
    </submittedName>
</protein>
<sequence>MGQGNGEIMVYIGWGFAAVMAFGGVAFLAKMAYWKPEKKRRSRKE</sequence>
<accession>A0A0F9DZY0</accession>
<evidence type="ECO:0000256" key="1">
    <source>
        <dbReference type="SAM" id="Phobius"/>
    </source>
</evidence>
<reference evidence="2" key="1">
    <citation type="journal article" date="2015" name="Nature">
        <title>Complex archaea that bridge the gap between prokaryotes and eukaryotes.</title>
        <authorList>
            <person name="Spang A."/>
            <person name="Saw J.H."/>
            <person name="Jorgensen S.L."/>
            <person name="Zaremba-Niedzwiedzka K."/>
            <person name="Martijn J."/>
            <person name="Lind A.E."/>
            <person name="van Eijk R."/>
            <person name="Schleper C."/>
            <person name="Guy L."/>
            <person name="Ettema T.J."/>
        </authorList>
    </citation>
    <scope>NUCLEOTIDE SEQUENCE</scope>
</reference>
<feature type="transmembrane region" description="Helical" evidence="1">
    <location>
        <begin position="12"/>
        <end position="34"/>
    </location>
</feature>